<gene>
    <name evidence="2" type="ORF">P171DRAFT_440274</name>
</gene>
<dbReference type="OrthoDB" id="10662424at2759"/>
<evidence type="ECO:0000313" key="2">
    <source>
        <dbReference type="EMBL" id="KAF2449825.1"/>
    </source>
</evidence>
<feature type="compositionally biased region" description="Acidic residues" evidence="1">
    <location>
        <begin position="307"/>
        <end position="333"/>
    </location>
</feature>
<feature type="region of interest" description="Disordered" evidence="1">
    <location>
        <begin position="279"/>
        <end position="333"/>
    </location>
</feature>
<dbReference type="Proteomes" id="UP000799764">
    <property type="component" value="Unassembled WGS sequence"/>
</dbReference>
<sequence>MEVHTMKLGWESQRHVTVATKSSPEGLVSWRDSSLTSVCRQIHDEWKTRNPRSRNISLRIADVNDYIQTFLPPTERLGEKTAIMLIKLSTNDPNLEVSFSLTRAYPWRSDNELTRLTTTLIARQALASPESARPIVGSAISALSTLGIDPTRLPPIPARISRVNAVWRGAGSIIYSQDALIFMFDPSDAASWMNGDWTYVANIKAMMSNLEQGIIPPGYLSEEDHLRCTFWKSLGLQELSPAWRIRIGVEDQENFQLSKPGKLGLGWVWDHDEIEEISDHSSDDEFAYPASKDGENNVGEEGRTVQEELESEEDYLEYEEEESDGEELSEELA</sequence>
<evidence type="ECO:0000313" key="3">
    <source>
        <dbReference type="Proteomes" id="UP000799764"/>
    </source>
</evidence>
<organism evidence="2 3">
    <name type="scientific">Karstenula rhodostoma CBS 690.94</name>
    <dbReference type="NCBI Taxonomy" id="1392251"/>
    <lineage>
        <taxon>Eukaryota</taxon>
        <taxon>Fungi</taxon>
        <taxon>Dikarya</taxon>
        <taxon>Ascomycota</taxon>
        <taxon>Pezizomycotina</taxon>
        <taxon>Dothideomycetes</taxon>
        <taxon>Pleosporomycetidae</taxon>
        <taxon>Pleosporales</taxon>
        <taxon>Massarineae</taxon>
        <taxon>Didymosphaeriaceae</taxon>
        <taxon>Karstenula</taxon>
    </lineage>
</organism>
<reference evidence="2" key="1">
    <citation type="journal article" date="2020" name="Stud. Mycol.">
        <title>101 Dothideomycetes genomes: a test case for predicting lifestyles and emergence of pathogens.</title>
        <authorList>
            <person name="Haridas S."/>
            <person name="Albert R."/>
            <person name="Binder M."/>
            <person name="Bloem J."/>
            <person name="Labutti K."/>
            <person name="Salamov A."/>
            <person name="Andreopoulos B."/>
            <person name="Baker S."/>
            <person name="Barry K."/>
            <person name="Bills G."/>
            <person name="Bluhm B."/>
            <person name="Cannon C."/>
            <person name="Castanera R."/>
            <person name="Culley D."/>
            <person name="Daum C."/>
            <person name="Ezra D."/>
            <person name="Gonzalez J."/>
            <person name="Henrissat B."/>
            <person name="Kuo A."/>
            <person name="Liang C."/>
            <person name="Lipzen A."/>
            <person name="Lutzoni F."/>
            <person name="Magnuson J."/>
            <person name="Mondo S."/>
            <person name="Nolan M."/>
            <person name="Ohm R."/>
            <person name="Pangilinan J."/>
            <person name="Park H.-J."/>
            <person name="Ramirez L."/>
            <person name="Alfaro M."/>
            <person name="Sun H."/>
            <person name="Tritt A."/>
            <person name="Yoshinaga Y."/>
            <person name="Zwiers L.-H."/>
            <person name="Turgeon B."/>
            <person name="Goodwin S."/>
            <person name="Spatafora J."/>
            <person name="Crous P."/>
            <person name="Grigoriev I."/>
        </authorList>
    </citation>
    <scope>NUCLEOTIDE SEQUENCE</scope>
    <source>
        <strain evidence="2">CBS 690.94</strain>
    </source>
</reference>
<accession>A0A9P4UH58</accession>
<name>A0A9P4UH58_9PLEO</name>
<keyword evidence="3" id="KW-1185">Reference proteome</keyword>
<dbReference type="AlphaFoldDB" id="A0A9P4UH58"/>
<comment type="caution">
    <text evidence="2">The sequence shown here is derived from an EMBL/GenBank/DDBJ whole genome shotgun (WGS) entry which is preliminary data.</text>
</comment>
<proteinExistence type="predicted"/>
<evidence type="ECO:0000256" key="1">
    <source>
        <dbReference type="SAM" id="MobiDB-lite"/>
    </source>
</evidence>
<dbReference type="EMBL" id="MU001494">
    <property type="protein sequence ID" value="KAF2449825.1"/>
    <property type="molecule type" value="Genomic_DNA"/>
</dbReference>
<feature type="compositionally biased region" description="Basic and acidic residues" evidence="1">
    <location>
        <begin position="292"/>
        <end position="306"/>
    </location>
</feature>
<protein>
    <submittedName>
        <fullName evidence="2">Uncharacterized protein</fullName>
    </submittedName>
</protein>